<accession>A0A0G3CAF6</accession>
<dbReference type="AlphaFoldDB" id="A0A0G3CAF6"/>
<dbReference type="PATRIC" id="fig|796385.3.peg.644"/>
<reference evidence="1 2" key="2">
    <citation type="journal article" date="2015" name="Stand. Genomic Sci.">
        <title>The complete genome sequence of the rumen methanogen Methanosarcina barkeri CM1.</title>
        <authorList>
            <person name="Lambie S.C."/>
            <person name="Kelly W.J."/>
            <person name="Leahy S.C."/>
            <person name="Li D."/>
            <person name="Reilly K."/>
            <person name="McAllister T.A."/>
            <person name="Valle E.R."/>
            <person name="Attwood G.T."/>
            <person name="Altermann E."/>
        </authorList>
    </citation>
    <scope>NUCLEOTIDE SEQUENCE [LARGE SCALE GENOMIC DNA]</scope>
    <source>
        <strain evidence="1 2">CM1</strain>
    </source>
</reference>
<name>A0A0G3CAF6_METBA</name>
<proteinExistence type="predicted"/>
<organism evidence="1 2">
    <name type="scientific">Methanosarcina barkeri CM1</name>
    <dbReference type="NCBI Taxonomy" id="796385"/>
    <lineage>
        <taxon>Archaea</taxon>
        <taxon>Methanobacteriati</taxon>
        <taxon>Methanobacteriota</taxon>
        <taxon>Stenosarchaea group</taxon>
        <taxon>Methanomicrobia</taxon>
        <taxon>Methanosarcinales</taxon>
        <taxon>Methanosarcinaceae</taxon>
        <taxon>Methanosarcina</taxon>
    </lineage>
</organism>
<gene>
    <name evidence="1" type="ORF">MCM1_0524</name>
</gene>
<evidence type="ECO:0000313" key="2">
    <source>
        <dbReference type="Proteomes" id="UP000035331"/>
    </source>
</evidence>
<evidence type="ECO:0000313" key="1">
    <source>
        <dbReference type="EMBL" id="AKJ37625.1"/>
    </source>
</evidence>
<dbReference type="EMBL" id="CP008746">
    <property type="protein sequence ID" value="AKJ37625.1"/>
    <property type="molecule type" value="Genomic_DNA"/>
</dbReference>
<reference evidence="2" key="1">
    <citation type="submission" date="2014-06" db="EMBL/GenBank/DDBJ databases">
        <title>The complete genome sequence of Methanosarcina barkeri CM1.</title>
        <authorList>
            <consortium name="Pastoral Greenhouse Gas Research Consortium"/>
            <person name="Lambie S.C."/>
            <person name="Leahy S.C."/>
            <person name="Kelly W.J."/>
            <person name="Li D."/>
            <person name="Reilly K."/>
            <person name="Attwood G.T."/>
            <person name="Altermann E."/>
        </authorList>
    </citation>
    <scope>NUCLEOTIDE SEQUENCE [LARGE SCALE GENOMIC DNA]</scope>
    <source>
        <strain evidence="2">CM1</strain>
    </source>
</reference>
<protein>
    <submittedName>
        <fullName evidence="1">Uncharacterized protein</fullName>
    </submittedName>
</protein>
<sequence>MHIESTKGIRKESMLIYTEVKTIKDKCKQEMDEKYMKIDTLNKEKMV</sequence>
<dbReference type="Proteomes" id="UP000035331">
    <property type="component" value="Chromosome"/>
</dbReference>